<protein>
    <recommendedName>
        <fullName evidence="3">DUF1508 domain-containing protein</fullName>
    </recommendedName>
</protein>
<dbReference type="EMBL" id="JBHSAY010000028">
    <property type="protein sequence ID" value="MFC4136060.1"/>
    <property type="molecule type" value="Genomic_DNA"/>
</dbReference>
<accession>A0ABV8LZ55</accession>
<gene>
    <name evidence="1" type="ORF">ACFOZ4_36100</name>
</gene>
<sequence>MDTERESTPWSDGTRRVRRWIGRGKLSDEKMTITLGVLPDGRWFVGSAQASWTMWQPFDREQDAVAVAERLAAGMREAPVHREPAVYRSVAAVPDLVGVAA</sequence>
<dbReference type="Proteomes" id="UP001595816">
    <property type="component" value="Unassembled WGS sequence"/>
</dbReference>
<name>A0ABV8LZ55_9ACTN</name>
<dbReference type="RefSeq" id="WP_253762699.1">
    <property type="nucleotide sequence ID" value="NZ_JAMZDZ010000001.1"/>
</dbReference>
<proteinExistence type="predicted"/>
<evidence type="ECO:0000313" key="2">
    <source>
        <dbReference type="Proteomes" id="UP001595816"/>
    </source>
</evidence>
<evidence type="ECO:0000313" key="1">
    <source>
        <dbReference type="EMBL" id="MFC4136060.1"/>
    </source>
</evidence>
<keyword evidence="2" id="KW-1185">Reference proteome</keyword>
<reference evidence="2" key="1">
    <citation type="journal article" date="2019" name="Int. J. Syst. Evol. Microbiol.">
        <title>The Global Catalogue of Microorganisms (GCM) 10K type strain sequencing project: providing services to taxonomists for standard genome sequencing and annotation.</title>
        <authorList>
            <consortium name="The Broad Institute Genomics Platform"/>
            <consortium name="The Broad Institute Genome Sequencing Center for Infectious Disease"/>
            <person name="Wu L."/>
            <person name="Ma J."/>
        </authorList>
    </citation>
    <scope>NUCLEOTIDE SEQUENCE [LARGE SCALE GENOMIC DNA]</scope>
    <source>
        <strain evidence="2">CGMCC 4.7289</strain>
    </source>
</reference>
<comment type="caution">
    <text evidence="1">The sequence shown here is derived from an EMBL/GenBank/DDBJ whole genome shotgun (WGS) entry which is preliminary data.</text>
</comment>
<evidence type="ECO:0008006" key="3">
    <source>
        <dbReference type="Google" id="ProtNLM"/>
    </source>
</evidence>
<organism evidence="1 2">
    <name type="scientific">Hamadaea flava</name>
    <dbReference type="NCBI Taxonomy" id="1742688"/>
    <lineage>
        <taxon>Bacteria</taxon>
        <taxon>Bacillati</taxon>
        <taxon>Actinomycetota</taxon>
        <taxon>Actinomycetes</taxon>
        <taxon>Micromonosporales</taxon>
        <taxon>Micromonosporaceae</taxon>
        <taxon>Hamadaea</taxon>
    </lineage>
</organism>